<dbReference type="PANTHER" id="PTHR11644:SF2">
    <property type="entry name" value="CYTIDINE DEAMINASE"/>
    <property type="match status" value="1"/>
</dbReference>
<dbReference type="InterPro" id="IPR013171">
    <property type="entry name" value="Cyd/dCyd_deaminase_Zn-bd"/>
</dbReference>
<dbReference type="InterPro" id="IPR002125">
    <property type="entry name" value="CMP_dCMP_dom"/>
</dbReference>
<dbReference type="Proteomes" id="UP000278437">
    <property type="component" value="Chromosome"/>
</dbReference>
<dbReference type="SUPFAM" id="SSF53927">
    <property type="entry name" value="Cytidine deaminase-like"/>
    <property type="match status" value="2"/>
</dbReference>
<protein>
    <recommendedName>
        <fullName evidence="6">Cytidine deaminase</fullName>
        <ecNumber evidence="6">3.5.4.5</ecNumber>
    </recommendedName>
    <alternativeName>
        <fullName evidence="6">Cytidine aminohydrolase</fullName>
        <shortName evidence="6">CDA</shortName>
    </alternativeName>
</protein>
<sequence>MQDRFVRRINELPKELADALMPMLGEHFCGHLDAQQVKHLCDVSGLDSHGLGLALLPIAAALAKPPVSDFYVGAIAVGSGGDFYMGANLELQGEALFHSVHAEQSAISHAWLSGETHISDIIVNASPCGHCRQFMNELVDGQAIRIHLPGQDTAPLSHYLPYAFGPTDLNITTPLLTKQQTELELESDDPLLIEALDHAGLSYAPYSQCHAAVVLQTQDGASFCGRYAENAAFNPSMLPMQMALSALVRHNRDFSDIKRAVLLESSQGKISLVGATMDALHAVAAVELEHIVVDPV</sequence>
<dbReference type="PROSITE" id="PS51747">
    <property type="entry name" value="CYT_DCMP_DEAMINASES_2"/>
    <property type="match status" value="2"/>
</dbReference>
<dbReference type="HAMAP" id="MF_01558">
    <property type="entry name" value="Cyt_deam"/>
    <property type="match status" value="1"/>
</dbReference>
<evidence type="ECO:0000256" key="4">
    <source>
        <dbReference type="ARBA" id="ARBA00022801"/>
    </source>
</evidence>
<comment type="subunit">
    <text evidence="2 6">Homodimer.</text>
</comment>
<feature type="binding site" evidence="6">
    <location>
        <begin position="88"/>
        <end position="90"/>
    </location>
    <ligand>
        <name>substrate</name>
    </ligand>
</feature>
<comment type="catalytic activity">
    <reaction evidence="6">
        <text>2'-deoxycytidine + H2O + H(+) = 2'-deoxyuridine + NH4(+)</text>
        <dbReference type="Rhea" id="RHEA:13433"/>
        <dbReference type="ChEBI" id="CHEBI:15377"/>
        <dbReference type="ChEBI" id="CHEBI:15378"/>
        <dbReference type="ChEBI" id="CHEBI:15698"/>
        <dbReference type="ChEBI" id="CHEBI:16450"/>
        <dbReference type="ChEBI" id="CHEBI:28938"/>
        <dbReference type="EC" id="3.5.4.5"/>
    </reaction>
</comment>
<organism evidence="8 9">
    <name type="scientific">Shewanella khirikhana</name>
    <dbReference type="NCBI Taxonomy" id="1965282"/>
    <lineage>
        <taxon>Bacteria</taxon>
        <taxon>Pseudomonadati</taxon>
        <taxon>Pseudomonadota</taxon>
        <taxon>Gammaproteobacteria</taxon>
        <taxon>Alteromonadales</taxon>
        <taxon>Shewanellaceae</taxon>
        <taxon>Shewanella</taxon>
    </lineage>
</organism>
<gene>
    <name evidence="6 8" type="primary">cdd</name>
    <name evidence="8" type="ORF">STH12_01663</name>
</gene>
<dbReference type="InterPro" id="IPR020797">
    <property type="entry name" value="Cytidine_deaminase_bacteria"/>
</dbReference>
<comment type="similarity">
    <text evidence="1 6">Belongs to the cytidine and deoxycytidylate deaminase family.</text>
</comment>
<proteinExistence type="inferred from homology"/>
<dbReference type="CDD" id="cd01283">
    <property type="entry name" value="cytidine_deaminase"/>
    <property type="match status" value="1"/>
</dbReference>
<dbReference type="Pfam" id="PF00383">
    <property type="entry name" value="dCMP_cyt_deam_1"/>
    <property type="match status" value="1"/>
</dbReference>
<keyword evidence="3 6" id="KW-0479">Metal-binding</keyword>
<dbReference type="Pfam" id="PF08211">
    <property type="entry name" value="dCMP_cyt_deam_2"/>
    <property type="match status" value="1"/>
</dbReference>
<dbReference type="NCBIfam" id="NF006537">
    <property type="entry name" value="PRK09027.1"/>
    <property type="match status" value="1"/>
</dbReference>
<evidence type="ECO:0000313" key="8">
    <source>
        <dbReference type="EMBL" id="AZQ10771.1"/>
    </source>
</evidence>
<keyword evidence="4 6" id="KW-0378">Hydrolase</keyword>
<comment type="function">
    <text evidence="6">This enzyme scavenges exogenous and endogenous cytidine and 2'-deoxycytidine for UMP synthesis.</text>
</comment>
<accession>A0ABN5TUC1</accession>
<comment type="cofactor">
    <cofactor evidence="6">
        <name>Zn(2+)</name>
        <dbReference type="ChEBI" id="CHEBI:29105"/>
    </cofactor>
    <text evidence="6">Binds 1 zinc ion.</text>
</comment>
<keyword evidence="9" id="KW-1185">Reference proteome</keyword>
<evidence type="ECO:0000256" key="6">
    <source>
        <dbReference type="HAMAP-Rule" id="MF_01558"/>
    </source>
</evidence>
<feature type="domain" description="CMP/dCMP-type deaminase" evidence="7">
    <location>
        <begin position="186"/>
        <end position="296"/>
    </location>
</feature>
<evidence type="ECO:0000256" key="2">
    <source>
        <dbReference type="ARBA" id="ARBA00011738"/>
    </source>
</evidence>
<dbReference type="InterPro" id="IPR016192">
    <property type="entry name" value="APOBEC/CMP_deaminase_Zn-bd"/>
</dbReference>
<dbReference type="PIRSF" id="PIRSF006334">
    <property type="entry name" value="Cdd_plus_pseudo"/>
    <property type="match status" value="1"/>
</dbReference>
<evidence type="ECO:0000256" key="3">
    <source>
        <dbReference type="ARBA" id="ARBA00022723"/>
    </source>
</evidence>
<dbReference type="PANTHER" id="PTHR11644">
    <property type="entry name" value="CYTIDINE DEAMINASE"/>
    <property type="match status" value="1"/>
</dbReference>
<dbReference type="RefSeq" id="WP_126167113.1">
    <property type="nucleotide sequence ID" value="NZ_CP020373.1"/>
</dbReference>
<dbReference type="EMBL" id="CP020373">
    <property type="protein sequence ID" value="AZQ10771.1"/>
    <property type="molecule type" value="Genomic_DNA"/>
</dbReference>
<feature type="binding site" evidence="6">
    <location>
        <position position="131"/>
    </location>
    <ligand>
        <name>Zn(2+)</name>
        <dbReference type="ChEBI" id="CHEBI:29105"/>
        <note>catalytic</note>
    </ligand>
</feature>
<name>A0ABN5TUC1_9GAMM</name>
<feature type="binding site" evidence="6">
    <location>
        <position position="128"/>
    </location>
    <ligand>
        <name>Zn(2+)</name>
        <dbReference type="ChEBI" id="CHEBI:29105"/>
        <note>catalytic</note>
    </ligand>
</feature>
<evidence type="ECO:0000259" key="7">
    <source>
        <dbReference type="PROSITE" id="PS51747"/>
    </source>
</evidence>
<keyword evidence="5 6" id="KW-0862">Zinc</keyword>
<dbReference type="GO" id="GO:0004126">
    <property type="term" value="F:cytidine deaminase activity"/>
    <property type="evidence" value="ECO:0007669"/>
    <property type="project" value="UniProtKB-EC"/>
</dbReference>
<comment type="catalytic activity">
    <reaction evidence="6">
        <text>cytidine + H2O + H(+) = uridine + NH4(+)</text>
        <dbReference type="Rhea" id="RHEA:16069"/>
        <dbReference type="ChEBI" id="CHEBI:15377"/>
        <dbReference type="ChEBI" id="CHEBI:15378"/>
        <dbReference type="ChEBI" id="CHEBI:16704"/>
        <dbReference type="ChEBI" id="CHEBI:17562"/>
        <dbReference type="ChEBI" id="CHEBI:28938"/>
        <dbReference type="EC" id="3.5.4.5"/>
    </reaction>
</comment>
<evidence type="ECO:0000256" key="5">
    <source>
        <dbReference type="ARBA" id="ARBA00022833"/>
    </source>
</evidence>
<reference evidence="9" key="1">
    <citation type="submission" date="2017-03" db="EMBL/GenBank/DDBJ databases">
        <title>Full genome sequence of a non-lethal Shewanella isolate that potentiates virulence of Vibio parahaemolyticus causing acute hepatopancreatic necrosis disease (AHPND) in shrimp.</title>
        <authorList>
            <person name="Prachumwat A."/>
            <person name="Sritunyalucksana K."/>
        </authorList>
    </citation>
    <scope>NUCLEOTIDE SEQUENCE [LARGE SCALE GENOMIC DNA]</scope>
    <source>
        <strain evidence="9">TH2012</strain>
    </source>
</reference>
<evidence type="ECO:0000313" key="9">
    <source>
        <dbReference type="Proteomes" id="UP000278437"/>
    </source>
</evidence>
<dbReference type="InterPro" id="IPR050202">
    <property type="entry name" value="Cyt/Deoxycyt_deaminase"/>
</dbReference>
<evidence type="ECO:0000256" key="1">
    <source>
        <dbReference type="ARBA" id="ARBA00006576"/>
    </source>
</evidence>
<feature type="active site" description="Proton donor" evidence="6">
    <location>
        <position position="103"/>
    </location>
</feature>
<dbReference type="InterPro" id="IPR016193">
    <property type="entry name" value="Cytidine_deaminase-like"/>
</dbReference>
<dbReference type="PROSITE" id="PS00903">
    <property type="entry name" value="CYT_DCMP_DEAMINASES_1"/>
    <property type="match status" value="1"/>
</dbReference>
<dbReference type="Gene3D" id="3.40.140.10">
    <property type="entry name" value="Cytidine Deaminase, domain 2"/>
    <property type="match status" value="2"/>
</dbReference>
<feature type="domain" description="CMP/dCMP-type deaminase" evidence="7">
    <location>
        <begin position="47"/>
        <end position="167"/>
    </location>
</feature>
<feature type="binding site" evidence="6">
    <location>
        <position position="101"/>
    </location>
    <ligand>
        <name>Zn(2+)</name>
        <dbReference type="ChEBI" id="CHEBI:29105"/>
        <note>catalytic</note>
    </ligand>
</feature>
<dbReference type="EC" id="3.5.4.5" evidence="6"/>